<gene>
    <name evidence="3" type="ORF">M5D96_013408</name>
</gene>
<reference evidence="3" key="1">
    <citation type="journal article" date="2023" name="Genome Biol. Evol.">
        <title>Long-read-based Genome Assembly of Drosophila gunungcola Reveals Fewer Chemosensory Genes in Flower-breeding Species.</title>
        <authorList>
            <person name="Negi A."/>
            <person name="Liao B.Y."/>
            <person name="Yeh S.D."/>
        </authorList>
    </citation>
    <scope>NUCLEOTIDE SEQUENCE</scope>
    <source>
        <strain evidence="3">Sukarami</strain>
    </source>
</reference>
<feature type="coiled-coil region" evidence="1">
    <location>
        <begin position="45"/>
        <end position="72"/>
    </location>
</feature>
<comment type="caution">
    <text evidence="3">The sequence shown here is derived from an EMBL/GenBank/DDBJ whole genome shotgun (WGS) entry which is preliminary data.</text>
</comment>
<sequence length="80" mass="9842">MMSGLRRRSSRRKKTTTTTMMMTHKMPWSRMWAWWAVFRRRPTPLHRQKKRLKRQEDNSELLRQLALQQNQQNQDAQKGC</sequence>
<dbReference type="EMBL" id="JAMKOV010000098">
    <property type="protein sequence ID" value="KAI8033824.1"/>
    <property type="molecule type" value="Genomic_DNA"/>
</dbReference>
<proteinExistence type="predicted"/>
<dbReference type="Proteomes" id="UP001059596">
    <property type="component" value="Unassembled WGS sequence"/>
</dbReference>
<evidence type="ECO:0000313" key="3">
    <source>
        <dbReference type="EMBL" id="KAI8033824.1"/>
    </source>
</evidence>
<name>A0A9P9YC64_9MUSC</name>
<keyword evidence="4" id="KW-1185">Reference proteome</keyword>
<organism evidence="3 4">
    <name type="scientific">Drosophila gunungcola</name>
    <name type="common">fruit fly</name>
    <dbReference type="NCBI Taxonomy" id="103775"/>
    <lineage>
        <taxon>Eukaryota</taxon>
        <taxon>Metazoa</taxon>
        <taxon>Ecdysozoa</taxon>
        <taxon>Arthropoda</taxon>
        <taxon>Hexapoda</taxon>
        <taxon>Insecta</taxon>
        <taxon>Pterygota</taxon>
        <taxon>Neoptera</taxon>
        <taxon>Endopterygota</taxon>
        <taxon>Diptera</taxon>
        <taxon>Brachycera</taxon>
        <taxon>Muscomorpha</taxon>
        <taxon>Ephydroidea</taxon>
        <taxon>Drosophilidae</taxon>
        <taxon>Drosophila</taxon>
        <taxon>Sophophora</taxon>
    </lineage>
</organism>
<keyword evidence="1" id="KW-0175">Coiled coil</keyword>
<evidence type="ECO:0000256" key="2">
    <source>
        <dbReference type="SAM" id="MobiDB-lite"/>
    </source>
</evidence>
<feature type="region of interest" description="Disordered" evidence="2">
    <location>
        <begin position="1"/>
        <end position="22"/>
    </location>
</feature>
<accession>A0A9P9YC64</accession>
<evidence type="ECO:0000313" key="4">
    <source>
        <dbReference type="Proteomes" id="UP001059596"/>
    </source>
</evidence>
<feature type="compositionally biased region" description="Basic residues" evidence="2">
    <location>
        <begin position="1"/>
        <end position="15"/>
    </location>
</feature>
<evidence type="ECO:0000256" key="1">
    <source>
        <dbReference type="SAM" id="Coils"/>
    </source>
</evidence>
<dbReference type="AlphaFoldDB" id="A0A9P9YC64"/>
<protein>
    <submittedName>
        <fullName evidence="3">Uncharacterized protein</fullName>
    </submittedName>
</protein>